<accession>A0A5R8QBC6</accession>
<dbReference type="RefSeq" id="WP_138191020.1">
    <property type="nucleotide sequence ID" value="NZ_VBWP01000005.1"/>
</dbReference>
<evidence type="ECO:0000313" key="3">
    <source>
        <dbReference type="Proteomes" id="UP000306912"/>
    </source>
</evidence>
<organism evidence="2 3">
    <name type="scientific">Culicoidibacter larvae</name>
    <dbReference type="NCBI Taxonomy" id="2579976"/>
    <lineage>
        <taxon>Bacteria</taxon>
        <taxon>Bacillati</taxon>
        <taxon>Bacillota</taxon>
        <taxon>Culicoidibacteria</taxon>
        <taxon>Culicoidibacterales</taxon>
        <taxon>Culicoidibacteraceae</taxon>
        <taxon>Culicoidibacter</taxon>
    </lineage>
</organism>
<keyword evidence="1" id="KW-0812">Transmembrane</keyword>
<proteinExistence type="predicted"/>
<keyword evidence="1" id="KW-1133">Transmembrane helix</keyword>
<evidence type="ECO:0000313" key="2">
    <source>
        <dbReference type="EMBL" id="TLG73881.1"/>
    </source>
</evidence>
<dbReference type="EMBL" id="VBWP01000005">
    <property type="protein sequence ID" value="TLG73881.1"/>
    <property type="molecule type" value="Genomic_DNA"/>
</dbReference>
<dbReference type="InParanoid" id="A0A5R8QBC6"/>
<gene>
    <name evidence="2" type="ORF">FEZ08_07050</name>
</gene>
<keyword evidence="1" id="KW-0472">Membrane</keyword>
<feature type="transmembrane region" description="Helical" evidence="1">
    <location>
        <begin position="65"/>
        <end position="85"/>
    </location>
</feature>
<keyword evidence="3" id="KW-1185">Reference proteome</keyword>
<reference evidence="2 3" key="1">
    <citation type="submission" date="2019-05" db="EMBL/GenBank/DDBJ databases">
        <title>Culicoidintestinum kansasii gen. nov., sp. nov. from the gastrointestinal tract of the biting midge, Culicoides sonorensis.</title>
        <authorList>
            <person name="Neupane S."/>
            <person name="Ghosh A."/>
            <person name="Gunther S."/>
            <person name="Martin K."/>
            <person name="Zurek L."/>
        </authorList>
    </citation>
    <scope>NUCLEOTIDE SEQUENCE [LARGE SCALE GENOMIC DNA]</scope>
    <source>
        <strain evidence="2 3">CS-1</strain>
    </source>
</reference>
<name>A0A5R8QBC6_9FIRM</name>
<dbReference type="Proteomes" id="UP000306912">
    <property type="component" value="Unassembled WGS sequence"/>
</dbReference>
<feature type="transmembrane region" description="Helical" evidence="1">
    <location>
        <begin position="26"/>
        <end position="45"/>
    </location>
</feature>
<sequence length="220" mass="24900">MQHKDEIIQQLIDSEKLYKKASGIKGSASTIAIYLLLLSLLAIMYSLTGWGNVSVFALAQISPMYFITLILPVILVPTAAILFFIGRREDRKLINHGQKILAVSRVLLDTIKVCQVKIGNATTTCFLAYDESEETSNFIKELFATIENDSQLNEQIRKELLINQLTTLQELLCEYSGRDQLHLYTSFSRKKANATIIDTHAQQPQDKYIPMQIPQYIASK</sequence>
<protein>
    <submittedName>
        <fullName evidence="2">Uncharacterized protein</fullName>
    </submittedName>
</protein>
<evidence type="ECO:0000256" key="1">
    <source>
        <dbReference type="SAM" id="Phobius"/>
    </source>
</evidence>
<dbReference type="AlphaFoldDB" id="A0A5R8QBC6"/>
<comment type="caution">
    <text evidence="2">The sequence shown here is derived from an EMBL/GenBank/DDBJ whole genome shotgun (WGS) entry which is preliminary data.</text>
</comment>